<comment type="caution">
    <text evidence="1">The sequence shown here is derived from an EMBL/GenBank/DDBJ whole genome shotgun (WGS) entry which is preliminary data.</text>
</comment>
<reference evidence="2" key="1">
    <citation type="submission" date="2017-09" db="EMBL/GenBank/DDBJ databases">
        <title>Depth-based differentiation of microbial function through sediment-hosted aquifers and enrichment of novel symbionts in the deep terrestrial subsurface.</title>
        <authorList>
            <person name="Probst A.J."/>
            <person name="Ladd B."/>
            <person name="Jarett J.K."/>
            <person name="Geller-Mcgrath D.E."/>
            <person name="Sieber C.M.K."/>
            <person name="Emerson J.B."/>
            <person name="Anantharaman K."/>
            <person name="Thomas B.C."/>
            <person name="Malmstrom R."/>
            <person name="Stieglmeier M."/>
            <person name="Klingl A."/>
            <person name="Woyke T."/>
            <person name="Ryan C.M."/>
            <person name="Banfield J.F."/>
        </authorList>
    </citation>
    <scope>NUCLEOTIDE SEQUENCE [LARGE SCALE GENOMIC DNA]</scope>
</reference>
<dbReference type="Proteomes" id="UP000230758">
    <property type="component" value="Unassembled WGS sequence"/>
</dbReference>
<dbReference type="AlphaFoldDB" id="A0A2M7WSU8"/>
<protein>
    <submittedName>
        <fullName evidence="1">Uncharacterized protein</fullName>
    </submittedName>
</protein>
<gene>
    <name evidence="1" type="ORF">CO185_00620</name>
</gene>
<evidence type="ECO:0000313" key="2">
    <source>
        <dbReference type="Proteomes" id="UP000230758"/>
    </source>
</evidence>
<dbReference type="EMBL" id="PFXF01000010">
    <property type="protein sequence ID" value="PJA33087.1"/>
    <property type="molecule type" value="Genomic_DNA"/>
</dbReference>
<organism evidence="1 2">
    <name type="scientific">Candidatus Zambryskibacteria bacterium CG_4_9_14_3_um_filter_42_15</name>
    <dbReference type="NCBI Taxonomy" id="1975112"/>
    <lineage>
        <taxon>Bacteria</taxon>
        <taxon>Candidatus Zambryskiibacteriota</taxon>
    </lineage>
</organism>
<proteinExistence type="predicted"/>
<evidence type="ECO:0000313" key="1">
    <source>
        <dbReference type="EMBL" id="PJA33087.1"/>
    </source>
</evidence>
<sequence length="141" mass="16610">MTLIVIFIISGLAIILLITVKGLEAKRRKLFFITRAISKGDIYTREIYHKVVRLYYEGKEGVIFFFKKRIPIHTRNTLNKIISFLEEKRRKYADNMRDSKLLKKQDGMSEFFKNMSDVEKGNGEIHDVYEQGSQNTEEKVK</sequence>
<accession>A0A2M7WSU8</accession>
<name>A0A2M7WSU8_9BACT</name>